<gene>
    <name evidence="3" type="ORF">Z955_07965</name>
</gene>
<sequence>MQVGEYMKRKTGVVVKVFKNYVSIKTVKGELFNVKIKDYTPNIGDIYSGTIIKKNSKTLNRLIALVILMALCIFGRNIYVYFAPKASITMNIPPTIQIKVNNWNKVVSVSATRRSGRELISNIQLKKLPLNAALTKIIETAKEKDIINDEYISNKDNSITVYTSINSDSMDLSSFEKYLKDRKIKYKINYDGNDKLK</sequence>
<feature type="transmembrane region" description="Helical" evidence="1">
    <location>
        <begin position="62"/>
        <end position="82"/>
    </location>
</feature>
<keyword evidence="1" id="KW-1133">Transmembrane helix</keyword>
<dbReference type="InterPro" id="IPR055431">
    <property type="entry name" value="RsgI_M"/>
</dbReference>
<accession>A0A0A0IID8</accession>
<feature type="domain" description="Anti-sigma factor RsgI-like middle" evidence="2">
    <location>
        <begin position="86"/>
        <end position="186"/>
    </location>
</feature>
<organism evidence="3 4">
    <name type="scientific">Clostridium botulinum C/D str. DC5</name>
    <dbReference type="NCBI Taxonomy" id="1443128"/>
    <lineage>
        <taxon>Bacteria</taxon>
        <taxon>Bacillati</taxon>
        <taxon>Bacillota</taxon>
        <taxon>Clostridia</taxon>
        <taxon>Eubacteriales</taxon>
        <taxon>Clostridiaceae</taxon>
        <taxon>Clostridium</taxon>
    </lineage>
</organism>
<dbReference type="AlphaFoldDB" id="A0A0A0IID8"/>
<dbReference type="Proteomes" id="UP000030014">
    <property type="component" value="Unassembled WGS sequence"/>
</dbReference>
<keyword evidence="1" id="KW-0812">Transmembrane</keyword>
<dbReference type="EMBL" id="JDRY01000036">
    <property type="protein sequence ID" value="KGM99335.1"/>
    <property type="molecule type" value="Genomic_DNA"/>
</dbReference>
<proteinExistence type="predicted"/>
<evidence type="ECO:0000259" key="2">
    <source>
        <dbReference type="Pfam" id="PF23750"/>
    </source>
</evidence>
<evidence type="ECO:0000313" key="4">
    <source>
        <dbReference type="Proteomes" id="UP000030014"/>
    </source>
</evidence>
<dbReference type="Pfam" id="PF23750">
    <property type="entry name" value="RsgI_M"/>
    <property type="match status" value="1"/>
</dbReference>
<comment type="caution">
    <text evidence="3">The sequence shown here is derived from an EMBL/GenBank/DDBJ whole genome shotgun (WGS) entry which is preliminary data.</text>
</comment>
<protein>
    <recommendedName>
        <fullName evidence="2">Anti-sigma factor RsgI-like middle domain-containing protein</fullName>
    </recommendedName>
</protein>
<evidence type="ECO:0000256" key="1">
    <source>
        <dbReference type="SAM" id="Phobius"/>
    </source>
</evidence>
<keyword evidence="1" id="KW-0472">Membrane</keyword>
<evidence type="ECO:0000313" key="3">
    <source>
        <dbReference type="EMBL" id="KGM99335.1"/>
    </source>
</evidence>
<name>A0A0A0IID8_CLOBO</name>
<reference evidence="3 4" key="1">
    <citation type="submission" date="2014-01" db="EMBL/GenBank/DDBJ databases">
        <title>Plasmidome dynamics in the species complex Clostridium novyi sensu lato converts strains of independent lineages into distinctly different pathogens.</title>
        <authorList>
            <person name="Skarin H."/>
            <person name="Segerman B."/>
        </authorList>
    </citation>
    <scope>NUCLEOTIDE SEQUENCE [LARGE SCALE GENOMIC DNA]</scope>
    <source>
        <strain evidence="3 4">DC5</strain>
    </source>
</reference>